<name>A0AAN6Q4V0_9PEZI</name>
<evidence type="ECO:0000313" key="3">
    <source>
        <dbReference type="EMBL" id="KAK4101795.1"/>
    </source>
</evidence>
<keyword evidence="1" id="KW-0805">Transcription regulation</keyword>
<comment type="subcellular location">
    <subcellularLocation>
        <location evidence="1">Nucleus</location>
    </subcellularLocation>
</comment>
<organism evidence="3 4">
    <name type="scientific">Parathielavia hyrcaniae</name>
    <dbReference type="NCBI Taxonomy" id="113614"/>
    <lineage>
        <taxon>Eukaryota</taxon>
        <taxon>Fungi</taxon>
        <taxon>Dikarya</taxon>
        <taxon>Ascomycota</taxon>
        <taxon>Pezizomycotina</taxon>
        <taxon>Sordariomycetes</taxon>
        <taxon>Sordariomycetidae</taxon>
        <taxon>Sordariales</taxon>
        <taxon>Chaetomiaceae</taxon>
        <taxon>Parathielavia</taxon>
    </lineage>
</organism>
<reference evidence="3" key="2">
    <citation type="submission" date="2023-05" db="EMBL/GenBank/DDBJ databases">
        <authorList>
            <consortium name="Lawrence Berkeley National Laboratory"/>
            <person name="Steindorff A."/>
            <person name="Hensen N."/>
            <person name="Bonometti L."/>
            <person name="Westerberg I."/>
            <person name="Brannstrom I.O."/>
            <person name="Guillou S."/>
            <person name="Cros-Aarteil S."/>
            <person name="Calhoun S."/>
            <person name="Haridas S."/>
            <person name="Kuo A."/>
            <person name="Mondo S."/>
            <person name="Pangilinan J."/>
            <person name="Riley R."/>
            <person name="Labutti K."/>
            <person name="Andreopoulos B."/>
            <person name="Lipzen A."/>
            <person name="Chen C."/>
            <person name="Yanf M."/>
            <person name="Daum C."/>
            <person name="Ng V."/>
            <person name="Clum A."/>
            <person name="Ohm R."/>
            <person name="Martin F."/>
            <person name="Silar P."/>
            <person name="Natvig D."/>
            <person name="Lalanne C."/>
            <person name="Gautier V."/>
            <person name="Ament-Velasquez S.L."/>
            <person name="Kruys A."/>
            <person name="Hutchinson M.I."/>
            <person name="Powell A.J."/>
            <person name="Barry K."/>
            <person name="Miller A.N."/>
            <person name="Grigoriev I.V."/>
            <person name="Debuchy R."/>
            <person name="Gladieux P."/>
            <person name="Thoren M.H."/>
            <person name="Johannesson H."/>
        </authorList>
    </citation>
    <scope>NUCLEOTIDE SEQUENCE</scope>
    <source>
        <strain evidence="3">CBS 757.83</strain>
    </source>
</reference>
<evidence type="ECO:0000313" key="4">
    <source>
        <dbReference type="Proteomes" id="UP001305647"/>
    </source>
</evidence>
<dbReference type="InterPro" id="IPR019095">
    <property type="entry name" value="Mediator_Med18"/>
</dbReference>
<dbReference type="GO" id="GO:0006357">
    <property type="term" value="P:regulation of transcription by RNA polymerase II"/>
    <property type="evidence" value="ECO:0007669"/>
    <property type="project" value="InterPro"/>
</dbReference>
<dbReference type="GO" id="GO:0003712">
    <property type="term" value="F:transcription coregulator activity"/>
    <property type="evidence" value="ECO:0007669"/>
    <property type="project" value="InterPro"/>
</dbReference>
<dbReference type="AlphaFoldDB" id="A0AAN6Q4V0"/>
<dbReference type="Gene3D" id="2.40.320.10">
    <property type="entry name" value="Hypothetical Protein Pfu-838710-001"/>
    <property type="match status" value="1"/>
</dbReference>
<accession>A0AAN6Q4V0</accession>
<feature type="region of interest" description="Disordered" evidence="2">
    <location>
        <begin position="88"/>
        <end position="125"/>
    </location>
</feature>
<dbReference type="Pfam" id="PF09637">
    <property type="entry name" value="Med18"/>
    <property type="match status" value="1"/>
</dbReference>
<comment type="caution">
    <text evidence="3">The sequence shown here is derived from an EMBL/GenBank/DDBJ whole genome shotgun (WGS) entry which is preliminary data.</text>
</comment>
<comment type="similarity">
    <text evidence="1">Belongs to the Mediator complex subunit 18 family.</text>
</comment>
<comment type="function">
    <text evidence="1">Component of the Mediator complex, a coactivator involved in the regulated transcription of nearly all RNA polymerase II-dependent genes. Mediator functions as a bridge to convey information from gene-specific regulatory proteins to the basal RNA polymerase II transcription machinery. Mediator is recruited to promoters by direct interactions with regulatory proteins and serves as a scaffold for the assembly of a functional preinitiation complex with RNA polymerase II and the general transcription factors.</text>
</comment>
<dbReference type="EMBL" id="MU863633">
    <property type="protein sequence ID" value="KAK4101795.1"/>
    <property type="molecule type" value="Genomic_DNA"/>
</dbReference>
<feature type="compositionally biased region" description="Low complexity" evidence="2">
    <location>
        <begin position="99"/>
        <end position="121"/>
    </location>
</feature>
<comment type="subunit">
    <text evidence="1">Component of the Mediator complex.</text>
</comment>
<gene>
    <name evidence="1" type="primary">MED18</name>
    <name evidence="3" type="ORF">N658DRAFT_424939</name>
</gene>
<reference evidence="3" key="1">
    <citation type="journal article" date="2023" name="Mol. Phylogenet. Evol.">
        <title>Genome-scale phylogeny and comparative genomics of the fungal order Sordariales.</title>
        <authorList>
            <person name="Hensen N."/>
            <person name="Bonometti L."/>
            <person name="Westerberg I."/>
            <person name="Brannstrom I.O."/>
            <person name="Guillou S."/>
            <person name="Cros-Aarteil S."/>
            <person name="Calhoun S."/>
            <person name="Haridas S."/>
            <person name="Kuo A."/>
            <person name="Mondo S."/>
            <person name="Pangilinan J."/>
            <person name="Riley R."/>
            <person name="LaButti K."/>
            <person name="Andreopoulos B."/>
            <person name="Lipzen A."/>
            <person name="Chen C."/>
            <person name="Yan M."/>
            <person name="Daum C."/>
            <person name="Ng V."/>
            <person name="Clum A."/>
            <person name="Steindorff A."/>
            <person name="Ohm R.A."/>
            <person name="Martin F."/>
            <person name="Silar P."/>
            <person name="Natvig D.O."/>
            <person name="Lalanne C."/>
            <person name="Gautier V."/>
            <person name="Ament-Velasquez S.L."/>
            <person name="Kruys A."/>
            <person name="Hutchinson M.I."/>
            <person name="Powell A.J."/>
            <person name="Barry K."/>
            <person name="Miller A.N."/>
            <person name="Grigoriev I.V."/>
            <person name="Debuchy R."/>
            <person name="Gladieux P."/>
            <person name="Hiltunen Thoren M."/>
            <person name="Johannesson H."/>
        </authorList>
    </citation>
    <scope>NUCLEOTIDE SEQUENCE</scope>
    <source>
        <strain evidence="3">CBS 757.83</strain>
    </source>
</reference>
<evidence type="ECO:0000256" key="2">
    <source>
        <dbReference type="SAM" id="MobiDB-lite"/>
    </source>
</evidence>
<keyword evidence="1" id="KW-0539">Nucleus</keyword>
<dbReference type="Proteomes" id="UP001305647">
    <property type="component" value="Unassembled WGS sequence"/>
</dbReference>
<protein>
    <recommendedName>
        <fullName evidence="1">Mediator of RNA polymerase II transcription subunit 18</fullName>
    </recommendedName>
    <alternativeName>
        <fullName evidence="1">Mediator complex subunit 18</fullName>
    </alternativeName>
</protein>
<proteinExistence type="inferred from homology"/>
<dbReference type="GO" id="GO:0016592">
    <property type="term" value="C:mediator complex"/>
    <property type="evidence" value="ECO:0007669"/>
    <property type="project" value="InterPro"/>
</dbReference>
<keyword evidence="4" id="KW-1185">Reference proteome</keyword>
<sequence length="268" mass="30046">MSYELFMSAVVGDADAAKARALLGGFTEMRERHRVTRIQHYEPHDIAIKGLPVIKQLQKERRPAALQWQELHQILVKQPFILHTRTDITDKAQKPPPTNSAAGGEAASNAPAGSGSAQPSALWWTDLPDPQNQQLSFITQRRVLEIADPDAQSILAANKFRPTSNIIEESYSWWLDGVEYTLNRMFQPASLDPAPSVPHLASLEPFAPFWVLLVRAKVDSLPAATMPARMKQGQAHLVQARDRLLGVFDFRAFDRRCHDTRIQEARTA</sequence>
<keyword evidence="1" id="KW-0804">Transcription</keyword>
<evidence type="ECO:0000256" key="1">
    <source>
        <dbReference type="RuleBase" id="RU364150"/>
    </source>
</evidence>
<keyword evidence="1" id="KW-0010">Activator</keyword>